<dbReference type="PROSITE" id="PS51186">
    <property type="entry name" value="GNAT"/>
    <property type="match status" value="1"/>
</dbReference>
<dbReference type="Pfam" id="PF13302">
    <property type="entry name" value="Acetyltransf_3"/>
    <property type="match status" value="1"/>
</dbReference>
<dbReference type="PANTHER" id="PTHR43792">
    <property type="entry name" value="GNAT FAMILY, PUTATIVE (AFU_ORTHOLOGUE AFUA_3G00765)-RELATED-RELATED"/>
    <property type="match status" value="1"/>
</dbReference>
<dbReference type="EMBL" id="BAAAFH010000022">
    <property type="protein sequence ID" value="GAA0876614.1"/>
    <property type="molecule type" value="Genomic_DNA"/>
</dbReference>
<dbReference type="Gene3D" id="3.40.630.30">
    <property type="match status" value="1"/>
</dbReference>
<dbReference type="Proteomes" id="UP001501126">
    <property type="component" value="Unassembled WGS sequence"/>
</dbReference>
<sequence length="161" mass="18972">MDIKFTRLTEVSSTAIIELMNHPLVRRQMPLLTNTFTEKDYTDFILKKEELWSDYGYGPWAFTVQERFIGWGGLQPENTNTEIALVLHPDFWGYGNEIYKRIIDYAFNDLCLTSITLLFPTTRTNVNGLSRLGFKQESIIIIEGLEFIRYRIMNRRKDTFL</sequence>
<dbReference type="InterPro" id="IPR000182">
    <property type="entry name" value="GNAT_dom"/>
</dbReference>
<dbReference type="PANTHER" id="PTHR43792:SF1">
    <property type="entry name" value="N-ACETYLTRANSFERASE DOMAIN-CONTAINING PROTEIN"/>
    <property type="match status" value="1"/>
</dbReference>
<dbReference type="SUPFAM" id="SSF55729">
    <property type="entry name" value="Acyl-CoA N-acyltransferases (Nat)"/>
    <property type="match status" value="1"/>
</dbReference>
<dbReference type="RefSeq" id="WP_343789817.1">
    <property type="nucleotide sequence ID" value="NZ_BAAAFH010000022.1"/>
</dbReference>
<accession>A0ABN1MTF3</accession>
<dbReference type="InterPro" id="IPR051531">
    <property type="entry name" value="N-acetyltransferase"/>
</dbReference>
<proteinExistence type="predicted"/>
<evidence type="ECO:0000313" key="3">
    <source>
        <dbReference type="Proteomes" id="UP001501126"/>
    </source>
</evidence>
<organism evidence="2 3">
    <name type="scientific">Wandonia haliotis</name>
    <dbReference type="NCBI Taxonomy" id="574963"/>
    <lineage>
        <taxon>Bacteria</taxon>
        <taxon>Pseudomonadati</taxon>
        <taxon>Bacteroidota</taxon>
        <taxon>Flavobacteriia</taxon>
        <taxon>Flavobacteriales</taxon>
        <taxon>Crocinitomicaceae</taxon>
        <taxon>Wandonia</taxon>
    </lineage>
</organism>
<keyword evidence="3" id="KW-1185">Reference proteome</keyword>
<protein>
    <recommendedName>
        <fullName evidence="1">N-acetyltransferase domain-containing protein</fullName>
    </recommendedName>
</protein>
<evidence type="ECO:0000259" key="1">
    <source>
        <dbReference type="PROSITE" id="PS51186"/>
    </source>
</evidence>
<dbReference type="InterPro" id="IPR016181">
    <property type="entry name" value="Acyl_CoA_acyltransferase"/>
</dbReference>
<gene>
    <name evidence="2" type="ORF">GCM10009118_30240</name>
</gene>
<feature type="domain" description="N-acetyltransferase" evidence="1">
    <location>
        <begin position="15"/>
        <end position="158"/>
    </location>
</feature>
<name>A0ABN1MTF3_9FLAO</name>
<comment type="caution">
    <text evidence="2">The sequence shown here is derived from an EMBL/GenBank/DDBJ whole genome shotgun (WGS) entry which is preliminary data.</text>
</comment>
<evidence type="ECO:0000313" key="2">
    <source>
        <dbReference type="EMBL" id="GAA0876614.1"/>
    </source>
</evidence>
<reference evidence="2 3" key="1">
    <citation type="journal article" date="2019" name="Int. J. Syst. Evol. Microbiol.">
        <title>The Global Catalogue of Microorganisms (GCM) 10K type strain sequencing project: providing services to taxonomists for standard genome sequencing and annotation.</title>
        <authorList>
            <consortium name="The Broad Institute Genomics Platform"/>
            <consortium name="The Broad Institute Genome Sequencing Center for Infectious Disease"/>
            <person name="Wu L."/>
            <person name="Ma J."/>
        </authorList>
    </citation>
    <scope>NUCLEOTIDE SEQUENCE [LARGE SCALE GENOMIC DNA]</scope>
    <source>
        <strain evidence="2 3">JCM 16083</strain>
    </source>
</reference>